<feature type="compositionally biased region" description="Basic and acidic residues" evidence="1">
    <location>
        <begin position="373"/>
        <end position="395"/>
    </location>
</feature>
<feature type="compositionally biased region" description="Basic and acidic residues" evidence="1">
    <location>
        <begin position="444"/>
        <end position="463"/>
    </location>
</feature>
<dbReference type="EMBL" id="KQ965836">
    <property type="protein sequence ID" value="KXS10176.1"/>
    <property type="molecule type" value="Genomic_DNA"/>
</dbReference>
<evidence type="ECO:0000313" key="2">
    <source>
        <dbReference type="EMBL" id="KXS10176.1"/>
    </source>
</evidence>
<organism evidence="2 3">
    <name type="scientific">Gonapodya prolifera (strain JEL478)</name>
    <name type="common">Monoblepharis prolifera</name>
    <dbReference type="NCBI Taxonomy" id="1344416"/>
    <lineage>
        <taxon>Eukaryota</taxon>
        <taxon>Fungi</taxon>
        <taxon>Fungi incertae sedis</taxon>
        <taxon>Chytridiomycota</taxon>
        <taxon>Chytridiomycota incertae sedis</taxon>
        <taxon>Monoblepharidomycetes</taxon>
        <taxon>Monoblepharidales</taxon>
        <taxon>Gonapodyaceae</taxon>
        <taxon>Gonapodya</taxon>
    </lineage>
</organism>
<evidence type="ECO:0000256" key="1">
    <source>
        <dbReference type="SAM" id="MobiDB-lite"/>
    </source>
</evidence>
<accession>A0A139A067</accession>
<proteinExistence type="predicted"/>
<dbReference type="AlphaFoldDB" id="A0A139A067"/>
<feature type="compositionally biased region" description="Basic and acidic residues" evidence="1">
    <location>
        <begin position="427"/>
        <end position="437"/>
    </location>
</feature>
<feature type="region of interest" description="Disordered" evidence="1">
    <location>
        <begin position="373"/>
        <end position="463"/>
    </location>
</feature>
<evidence type="ECO:0000313" key="3">
    <source>
        <dbReference type="Proteomes" id="UP000070544"/>
    </source>
</evidence>
<sequence length="463" mass="51499">MSAIVGGGVNQEERRRLTNQIIGHIKTRLCQTTSSFSQLSSRVVGAFGAAVKSFGLQPKTAANVLFILELPSETVRADIFWGLPVDEDFRASIARETYLWWRDSGSWQQKAMAFIVFARELVSPRGADTLQRIKLPGTSHAAIIAYVASGRTHIAAGRLSPIALSPFLAPIYKLPASTEEGAINSLAAMETDMQNIQFFLRSITTDSGVREFAGSVWAELLTLNLISPMVLGKALALKQRFYYVGGHFSALAKAEFVMPPRKVDRRKDVEAQEHRKIERRMVREVLKVFWMTVAQDKSIDSTLASTRIQNAISAVSLNQGELVSAAAAICPEHRGEQWAFMKSIVGSVGGASALRELWDLVLKMEKATIEKAKMSGVESRSELADDRDDVVKGTKSEMNSRGTRQQRRREKEMEDLEDGSDSSDITGDERDTKSNERRQKKGRKEAAKMSKERGRARDDKWQS</sequence>
<dbReference type="Proteomes" id="UP000070544">
    <property type="component" value="Unassembled WGS sequence"/>
</dbReference>
<keyword evidence="3" id="KW-1185">Reference proteome</keyword>
<gene>
    <name evidence="2" type="ORF">M427DRAFT_189378</name>
</gene>
<reference evidence="2 3" key="1">
    <citation type="journal article" date="2015" name="Genome Biol. Evol.">
        <title>Phylogenomic analyses indicate that early fungi evolved digesting cell walls of algal ancestors of land plants.</title>
        <authorList>
            <person name="Chang Y."/>
            <person name="Wang S."/>
            <person name="Sekimoto S."/>
            <person name="Aerts A.L."/>
            <person name="Choi C."/>
            <person name="Clum A."/>
            <person name="LaButti K.M."/>
            <person name="Lindquist E.A."/>
            <person name="Yee Ngan C."/>
            <person name="Ohm R.A."/>
            <person name="Salamov A.A."/>
            <person name="Grigoriev I.V."/>
            <person name="Spatafora J.W."/>
            <person name="Berbee M.L."/>
        </authorList>
    </citation>
    <scope>NUCLEOTIDE SEQUENCE [LARGE SCALE GENOMIC DNA]</scope>
    <source>
        <strain evidence="2 3">JEL478</strain>
    </source>
</reference>
<name>A0A139A067_GONPJ</name>
<protein>
    <submittedName>
        <fullName evidence="2">Uncharacterized protein</fullName>
    </submittedName>
</protein>